<dbReference type="KEGG" id="tpx:Turpa_3150"/>
<dbReference type="RefSeq" id="WP_014804289.1">
    <property type="nucleotide sequence ID" value="NC_018020.1"/>
</dbReference>
<organism evidence="12 13">
    <name type="scientific">Turneriella parva (strain ATCC BAA-1111 / DSM 21527 / NCTC 11395 / H)</name>
    <name type="common">Leptospira parva</name>
    <dbReference type="NCBI Taxonomy" id="869212"/>
    <lineage>
        <taxon>Bacteria</taxon>
        <taxon>Pseudomonadati</taxon>
        <taxon>Spirochaetota</taxon>
        <taxon>Spirochaetia</taxon>
        <taxon>Leptospirales</taxon>
        <taxon>Leptospiraceae</taxon>
        <taxon>Turneriella</taxon>
    </lineage>
</organism>
<comment type="subcellular location">
    <subcellularLocation>
        <location evidence="1">Cell membrane</location>
        <topology evidence="1">Multi-pass membrane protein</topology>
    </subcellularLocation>
    <subcellularLocation>
        <location evidence="8">Membrane</location>
        <topology evidence="8">Multi-pass membrane protein</topology>
    </subcellularLocation>
</comment>
<evidence type="ECO:0000256" key="3">
    <source>
        <dbReference type="ARBA" id="ARBA00022475"/>
    </source>
</evidence>
<dbReference type="Pfam" id="PF01618">
    <property type="entry name" value="MotA_ExbB"/>
    <property type="match status" value="1"/>
</dbReference>
<dbReference type="PANTHER" id="PTHR30625">
    <property type="entry name" value="PROTEIN TOLQ"/>
    <property type="match status" value="1"/>
</dbReference>
<sequence>MRYRLFIVASVTMLSATLLLNAQQPPAAGQAPAAATPVPAAEAAPAAANTLAEAGRWHFGSDPTVWVMIFIFNLALFVVLERVYVLRKVRGDSAGLVEYLTAALHKGDAIDKVAEKAAESQYGLEGRVAALSLKGWDKGEHAMKEYAEAALIAERRSLEKRLVILSTLGNNTPFIGLLGTVLGIMKAFRDLAEMGDSGPSVVMRGISEALIATAMGLAVAIPVVIAYNALSRIVQDKLSQAEEIATLIRAIRLNK</sequence>
<evidence type="ECO:0000256" key="8">
    <source>
        <dbReference type="RuleBase" id="RU004057"/>
    </source>
</evidence>
<dbReference type="PATRIC" id="fig|869212.3.peg.3179"/>
<feature type="transmembrane region" description="Helical" evidence="9">
    <location>
        <begin position="162"/>
        <end position="185"/>
    </location>
</feature>
<evidence type="ECO:0000256" key="4">
    <source>
        <dbReference type="ARBA" id="ARBA00022692"/>
    </source>
</evidence>
<dbReference type="PANTHER" id="PTHR30625:SF15">
    <property type="entry name" value="BIOPOLYMER TRANSPORT PROTEIN EXBB"/>
    <property type="match status" value="1"/>
</dbReference>
<dbReference type="HOGENOM" id="CLU_053325_4_5_12"/>
<dbReference type="AlphaFoldDB" id="I4B932"/>
<evidence type="ECO:0000256" key="1">
    <source>
        <dbReference type="ARBA" id="ARBA00004651"/>
    </source>
</evidence>
<feature type="transmembrane region" description="Helical" evidence="9">
    <location>
        <begin position="205"/>
        <end position="230"/>
    </location>
</feature>
<proteinExistence type="inferred from homology"/>
<feature type="chain" id="PRO_5003686450" evidence="10">
    <location>
        <begin position="23"/>
        <end position="255"/>
    </location>
</feature>
<dbReference type="Proteomes" id="UP000006048">
    <property type="component" value="Chromosome"/>
</dbReference>
<evidence type="ECO:0000256" key="9">
    <source>
        <dbReference type="SAM" id="Phobius"/>
    </source>
</evidence>
<keyword evidence="5 8" id="KW-0653">Protein transport</keyword>
<feature type="transmembrane region" description="Helical" evidence="9">
    <location>
        <begin position="65"/>
        <end position="85"/>
    </location>
</feature>
<keyword evidence="6 9" id="KW-1133">Transmembrane helix</keyword>
<feature type="signal peptide" evidence="10">
    <location>
        <begin position="1"/>
        <end position="22"/>
    </location>
</feature>
<dbReference type="STRING" id="869212.Turpa_3150"/>
<keyword evidence="4 9" id="KW-0812">Transmembrane</keyword>
<keyword evidence="13" id="KW-1185">Reference proteome</keyword>
<evidence type="ECO:0000313" key="13">
    <source>
        <dbReference type="Proteomes" id="UP000006048"/>
    </source>
</evidence>
<dbReference type="InterPro" id="IPR050790">
    <property type="entry name" value="ExbB/TolQ_transport"/>
</dbReference>
<reference evidence="12 13" key="1">
    <citation type="submission" date="2012-06" db="EMBL/GenBank/DDBJ databases">
        <title>The complete chromosome of genome of Turneriella parva DSM 21527.</title>
        <authorList>
            <consortium name="US DOE Joint Genome Institute (JGI-PGF)"/>
            <person name="Lucas S."/>
            <person name="Han J."/>
            <person name="Lapidus A."/>
            <person name="Bruce D."/>
            <person name="Goodwin L."/>
            <person name="Pitluck S."/>
            <person name="Peters L."/>
            <person name="Kyrpides N."/>
            <person name="Mavromatis K."/>
            <person name="Ivanova N."/>
            <person name="Mikhailova N."/>
            <person name="Chertkov O."/>
            <person name="Detter J.C."/>
            <person name="Tapia R."/>
            <person name="Han C."/>
            <person name="Land M."/>
            <person name="Hauser L."/>
            <person name="Markowitz V."/>
            <person name="Cheng J.-F."/>
            <person name="Hugenholtz P."/>
            <person name="Woyke T."/>
            <person name="Wu D."/>
            <person name="Gronow S."/>
            <person name="Wellnitz S."/>
            <person name="Brambilla E."/>
            <person name="Klenk H.-P."/>
            <person name="Eisen J.A."/>
        </authorList>
    </citation>
    <scope>NUCLEOTIDE SEQUENCE [LARGE SCALE GENOMIC DNA]</scope>
    <source>
        <strain evidence="13">ATCC BAA-1111 / DSM 21527 / NCTC 11395 / H</strain>
    </source>
</reference>
<evidence type="ECO:0000259" key="11">
    <source>
        <dbReference type="Pfam" id="PF01618"/>
    </source>
</evidence>
<evidence type="ECO:0000313" key="12">
    <source>
        <dbReference type="EMBL" id="AFM13789.1"/>
    </source>
</evidence>
<keyword evidence="10" id="KW-0732">Signal</keyword>
<evidence type="ECO:0000256" key="10">
    <source>
        <dbReference type="SAM" id="SignalP"/>
    </source>
</evidence>
<keyword evidence="3" id="KW-1003">Cell membrane</keyword>
<evidence type="ECO:0000256" key="7">
    <source>
        <dbReference type="ARBA" id="ARBA00023136"/>
    </source>
</evidence>
<dbReference type="GO" id="GO:0005886">
    <property type="term" value="C:plasma membrane"/>
    <property type="evidence" value="ECO:0007669"/>
    <property type="project" value="UniProtKB-SubCell"/>
</dbReference>
<evidence type="ECO:0000256" key="5">
    <source>
        <dbReference type="ARBA" id="ARBA00022927"/>
    </source>
</evidence>
<evidence type="ECO:0000256" key="6">
    <source>
        <dbReference type="ARBA" id="ARBA00022989"/>
    </source>
</evidence>
<keyword evidence="2 8" id="KW-0813">Transport</keyword>
<comment type="similarity">
    <text evidence="8">Belongs to the exbB/tolQ family.</text>
</comment>
<name>I4B932_TURPD</name>
<dbReference type="GO" id="GO:0017038">
    <property type="term" value="P:protein import"/>
    <property type="evidence" value="ECO:0007669"/>
    <property type="project" value="TreeGrafter"/>
</dbReference>
<accession>I4B932</accession>
<gene>
    <name evidence="12" type="ordered locus">Turpa_3150</name>
</gene>
<dbReference type="EMBL" id="CP002959">
    <property type="protein sequence ID" value="AFM13789.1"/>
    <property type="molecule type" value="Genomic_DNA"/>
</dbReference>
<protein>
    <submittedName>
        <fullName evidence="12">Outer membrane transport energization protein ExbB</fullName>
    </submittedName>
</protein>
<keyword evidence="7 9" id="KW-0472">Membrane</keyword>
<evidence type="ECO:0000256" key="2">
    <source>
        <dbReference type="ARBA" id="ARBA00022448"/>
    </source>
</evidence>
<feature type="domain" description="MotA/TolQ/ExbB proton channel" evidence="11">
    <location>
        <begin position="138"/>
        <end position="242"/>
    </location>
</feature>
<dbReference type="InterPro" id="IPR002898">
    <property type="entry name" value="MotA_ExbB_proton_chnl"/>
</dbReference>